<dbReference type="Proteomes" id="UP000282211">
    <property type="component" value="Unassembled WGS sequence"/>
</dbReference>
<dbReference type="InterPro" id="IPR039426">
    <property type="entry name" value="TonB-dep_rcpt-like"/>
</dbReference>
<feature type="domain" description="TonB-dependent receptor-like beta-barrel" evidence="13">
    <location>
        <begin position="199"/>
        <end position="679"/>
    </location>
</feature>
<dbReference type="InterPro" id="IPR000531">
    <property type="entry name" value="Beta-barrel_TonB"/>
</dbReference>
<dbReference type="InterPro" id="IPR012910">
    <property type="entry name" value="Plug_dom"/>
</dbReference>
<dbReference type="InterPro" id="IPR036942">
    <property type="entry name" value="Beta-barrel_TonB_sf"/>
</dbReference>
<keyword evidence="7 11" id="KW-0798">TonB box</keyword>
<dbReference type="GO" id="GO:0044718">
    <property type="term" value="P:siderophore transmembrane transport"/>
    <property type="evidence" value="ECO:0007669"/>
    <property type="project" value="TreeGrafter"/>
</dbReference>
<dbReference type="Pfam" id="PF07715">
    <property type="entry name" value="Plug"/>
    <property type="match status" value="1"/>
</dbReference>
<evidence type="ECO:0000256" key="2">
    <source>
        <dbReference type="ARBA" id="ARBA00022448"/>
    </source>
</evidence>
<keyword evidence="4 10" id="KW-0812">Transmembrane</keyword>
<evidence type="ECO:0000256" key="1">
    <source>
        <dbReference type="ARBA" id="ARBA00004571"/>
    </source>
</evidence>
<keyword evidence="15" id="KW-0675">Receptor</keyword>
<dbReference type="InParanoid" id="A0A420WM89"/>
<dbReference type="CDD" id="cd01347">
    <property type="entry name" value="ligand_gated_channel"/>
    <property type="match status" value="1"/>
</dbReference>
<protein>
    <submittedName>
        <fullName evidence="15">Outer membrane receptor for ferrienterochelin and colicins</fullName>
    </submittedName>
</protein>
<organism evidence="15 16">
    <name type="scientific">Litorimonas taeanensis</name>
    <dbReference type="NCBI Taxonomy" id="568099"/>
    <lineage>
        <taxon>Bacteria</taxon>
        <taxon>Pseudomonadati</taxon>
        <taxon>Pseudomonadota</taxon>
        <taxon>Alphaproteobacteria</taxon>
        <taxon>Maricaulales</taxon>
        <taxon>Robiginitomaculaceae</taxon>
    </lineage>
</organism>
<dbReference type="AlphaFoldDB" id="A0A420WM89"/>
<dbReference type="SUPFAM" id="SSF56935">
    <property type="entry name" value="Porins"/>
    <property type="match status" value="1"/>
</dbReference>
<evidence type="ECO:0000256" key="11">
    <source>
        <dbReference type="RuleBase" id="RU003357"/>
    </source>
</evidence>
<dbReference type="PROSITE" id="PS52016">
    <property type="entry name" value="TONB_DEPENDENT_REC_3"/>
    <property type="match status" value="1"/>
</dbReference>
<evidence type="ECO:0000256" key="7">
    <source>
        <dbReference type="ARBA" id="ARBA00023077"/>
    </source>
</evidence>
<accession>A0A420WM89</accession>
<dbReference type="PANTHER" id="PTHR30069">
    <property type="entry name" value="TONB-DEPENDENT OUTER MEMBRANE RECEPTOR"/>
    <property type="match status" value="1"/>
</dbReference>
<evidence type="ECO:0000256" key="4">
    <source>
        <dbReference type="ARBA" id="ARBA00022692"/>
    </source>
</evidence>
<dbReference type="Gene3D" id="2.170.130.10">
    <property type="entry name" value="TonB-dependent receptor, plug domain"/>
    <property type="match status" value="1"/>
</dbReference>
<reference evidence="15 16" key="1">
    <citation type="submission" date="2018-10" db="EMBL/GenBank/DDBJ databases">
        <title>Genomic Encyclopedia of Type Strains, Phase IV (KMG-IV): sequencing the most valuable type-strain genomes for metagenomic binning, comparative biology and taxonomic classification.</title>
        <authorList>
            <person name="Goeker M."/>
        </authorList>
    </citation>
    <scope>NUCLEOTIDE SEQUENCE [LARGE SCALE GENOMIC DNA]</scope>
    <source>
        <strain evidence="15 16">DSM 22008</strain>
    </source>
</reference>
<dbReference type="PANTHER" id="PTHR30069:SF53">
    <property type="entry name" value="COLICIN I RECEPTOR-RELATED"/>
    <property type="match status" value="1"/>
</dbReference>
<evidence type="ECO:0000256" key="12">
    <source>
        <dbReference type="SAM" id="SignalP"/>
    </source>
</evidence>
<evidence type="ECO:0000259" key="14">
    <source>
        <dbReference type="Pfam" id="PF07715"/>
    </source>
</evidence>
<evidence type="ECO:0000256" key="5">
    <source>
        <dbReference type="ARBA" id="ARBA00022729"/>
    </source>
</evidence>
<evidence type="ECO:0000256" key="3">
    <source>
        <dbReference type="ARBA" id="ARBA00022452"/>
    </source>
</evidence>
<name>A0A420WM89_9PROT</name>
<keyword evidence="3 10" id="KW-1134">Transmembrane beta strand</keyword>
<dbReference type="GO" id="GO:0015344">
    <property type="term" value="F:siderophore uptake transmembrane transporter activity"/>
    <property type="evidence" value="ECO:0007669"/>
    <property type="project" value="TreeGrafter"/>
</dbReference>
<keyword evidence="5 12" id="KW-0732">Signal</keyword>
<comment type="subcellular location">
    <subcellularLocation>
        <location evidence="1 10">Cell outer membrane</location>
        <topology evidence="1 10">Multi-pass membrane protein</topology>
    </subcellularLocation>
</comment>
<evidence type="ECO:0000256" key="8">
    <source>
        <dbReference type="ARBA" id="ARBA00023136"/>
    </source>
</evidence>
<comment type="similarity">
    <text evidence="10 11">Belongs to the TonB-dependent receptor family.</text>
</comment>
<feature type="signal peptide" evidence="12">
    <location>
        <begin position="1"/>
        <end position="21"/>
    </location>
</feature>
<evidence type="ECO:0000313" key="15">
    <source>
        <dbReference type="EMBL" id="RKQ72005.1"/>
    </source>
</evidence>
<evidence type="ECO:0000256" key="9">
    <source>
        <dbReference type="ARBA" id="ARBA00023237"/>
    </source>
</evidence>
<dbReference type="EMBL" id="RBII01000001">
    <property type="protein sequence ID" value="RKQ72005.1"/>
    <property type="molecule type" value="Genomic_DNA"/>
</dbReference>
<evidence type="ECO:0000259" key="13">
    <source>
        <dbReference type="Pfam" id="PF00593"/>
    </source>
</evidence>
<evidence type="ECO:0000256" key="10">
    <source>
        <dbReference type="PROSITE-ProRule" id="PRU01360"/>
    </source>
</evidence>
<dbReference type="Pfam" id="PF00593">
    <property type="entry name" value="TonB_dep_Rec_b-barrel"/>
    <property type="match status" value="1"/>
</dbReference>
<keyword evidence="8 10" id="KW-0472">Membrane</keyword>
<keyword evidence="16" id="KW-1185">Reference proteome</keyword>
<gene>
    <name evidence="15" type="ORF">DES40_1341</name>
</gene>
<feature type="domain" description="TonB-dependent receptor plug" evidence="14">
    <location>
        <begin position="53"/>
        <end position="166"/>
    </location>
</feature>
<dbReference type="FunCoup" id="A0A420WM89">
    <property type="interactions" value="48"/>
</dbReference>
<dbReference type="GO" id="GO:0009279">
    <property type="term" value="C:cell outer membrane"/>
    <property type="evidence" value="ECO:0007669"/>
    <property type="project" value="UniProtKB-SubCell"/>
</dbReference>
<evidence type="ECO:0000256" key="6">
    <source>
        <dbReference type="ARBA" id="ARBA00023065"/>
    </source>
</evidence>
<dbReference type="Gene3D" id="2.40.170.20">
    <property type="entry name" value="TonB-dependent receptor, beta-barrel domain"/>
    <property type="match status" value="1"/>
</dbReference>
<keyword evidence="2 10" id="KW-0813">Transport</keyword>
<evidence type="ECO:0000313" key="16">
    <source>
        <dbReference type="Proteomes" id="UP000282211"/>
    </source>
</evidence>
<proteinExistence type="inferred from homology"/>
<keyword evidence="6" id="KW-0406">Ion transport</keyword>
<sequence>MSIQSHIIKLLVTVSVSGLLAANAAAQSVPEEGSKKEIMDEIVVTATGFEQNLSQAPASITLIPRAELELQRVNSLAEALSSVPGIDIGNGVGKTGGVNISIRGMPSDYSLVLVDGRRQNAAGNVTPNGFGETSSSFIPPVSAIERIEVVRGPMSTLYGSDAIGGVINIITRTSTDRLRADVGLDTTIQGDDDFGNSYNGTLYLDGLIAGDVLSFAARGRYYHREASDLSYTDVNGDPIEVSKRGPSPVKADMYSIGGRVNYTPNDDHKVWVDVDLARQTYDNTEGQLGTLGVRGYAEELKFNRDQVVVAHTSHIFGGILDSDITLNSTETLGRVLPDDVAGTDRLQGDPRQLEATNTIFNSRYFKELGDHTFTVGGQFWHAEMKDGVAADPFEHDQWAVFAEDQWQFAENFSATGGVRYDNHSEFGDHISPRAYLVWNATDALTLKGGVSKGFKTPRLEQIADGIVGFRGQGTIPFLGTPTLQPETSTTYEAGAYIRGDHGLQANVTVFHNQFNDKIATGPTFANCAFGLTQAEYDALTPSDSCLDYGYWPNAGSYSQDINVDEAETQGVEASIRRDISDAVGISANYTYTESEQKSGPNVGEPLVNTPAHQFNARLTWAVTDRLNTWLRGEYSSSRYRGLGDEQTQLGDYKSYTLFDLGGAYEVSESITLSATIYNLLNDDFVRYVPYLSDGDTAYANEYAINQEPRRLWMSVNARF</sequence>
<comment type="caution">
    <text evidence="15">The sequence shown here is derived from an EMBL/GenBank/DDBJ whole genome shotgun (WGS) entry which is preliminary data.</text>
</comment>
<dbReference type="InterPro" id="IPR037066">
    <property type="entry name" value="Plug_dom_sf"/>
</dbReference>
<keyword evidence="9 10" id="KW-0998">Cell outer membrane</keyword>
<feature type="chain" id="PRO_5019481687" evidence="12">
    <location>
        <begin position="22"/>
        <end position="719"/>
    </location>
</feature>